<evidence type="ECO:0000256" key="2">
    <source>
        <dbReference type="ARBA" id="ARBA00004601"/>
    </source>
</evidence>
<keyword evidence="8 14" id="KW-1133">Transmembrane helix</keyword>
<proteinExistence type="inferred from homology"/>
<evidence type="ECO:0000256" key="10">
    <source>
        <dbReference type="ARBA" id="ARBA00023136"/>
    </source>
</evidence>
<dbReference type="GO" id="GO:1904257">
    <property type="term" value="P:zinc ion import into Golgi lumen"/>
    <property type="evidence" value="ECO:0007669"/>
    <property type="project" value="TreeGrafter"/>
</dbReference>
<dbReference type="AlphaFoldDB" id="A0A9C5ZEE0"/>
<evidence type="ECO:0000256" key="7">
    <source>
        <dbReference type="ARBA" id="ARBA00022906"/>
    </source>
</evidence>
<feature type="transmembrane region" description="Helical" evidence="14">
    <location>
        <begin position="68"/>
        <end position="88"/>
    </location>
</feature>
<keyword evidence="7" id="KW-0862">Zinc</keyword>
<evidence type="ECO:0000256" key="13">
    <source>
        <dbReference type="SAM" id="MobiDB-lite"/>
    </source>
</evidence>
<dbReference type="Pfam" id="PF01545">
    <property type="entry name" value="Cation_efflux"/>
    <property type="match status" value="1"/>
</dbReference>
<evidence type="ECO:0000256" key="8">
    <source>
        <dbReference type="ARBA" id="ARBA00022989"/>
    </source>
</evidence>
<dbReference type="GO" id="GO:0016020">
    <property type="term" value="C:membrane"/>
    <property type="evidence" value="ECO:0007669"/>
    <property type="project" value="UniProtKB-SubCell"/>
</dbReference>
<dbReference type="InterPro" id="IPR045316">
    <property type="entry name" value="Msc2-like"/>
</dbReference>
<evidence type="ECO:0000256" key="9">
    <source>
        <dbReference type="ARBA" id="ARBA00023065"/>
    </source>
</evidence>
<comment type="subcellular location">
    <subcellularLocation>
        <location evidence="2">Golgi apparatus</location>
        <location evidence="2">trans-Golgi network</location>
    </subcellularLocation>
    <subcellularLocation>
        <location evidence="1">Membrane</location>
        <topology evidence="1">Multi-pass membrane protein</topology>
    </subcellularLocation>
</comment>
<feature type="transmembrane region" description="Helical" evidence="14">
    <location>
        <begin position="250"/>
        <end position="270"/>
    </location>
</feature>
<evidence type="ECO:0000256" key="11">
    <source>
        <dbReference type="ARBA" id="ARBA00034634"/>
    </source>
</evidence>
<name>A0A9C5ZEE0_9MUSC</name>
<evidence type="ECO:0000256" key="6">
    <source>
        <dbReference type="ARBA" id="ARBA00022692"/>
    </source>
</evidence>
<dbReference type="GO" id="GO:0005794">
    <property type="term" value="C:Golgi apparatus"/>
    <property type="evidence" value="ECO:0007669"/>
    <property type="project" value="UniProtKB-SubCell"/>
</dbReference>
<keyword evidence="10 14" id="KW-0472">Membrane</keyword>
<feature type="transmembrane region" description="Helical" evidence="14">
    <location>
        <begin position="140"/>
        <end position="157"/>
    </location>
</feature>
<keyword evidence="5" id="KW-0813">Transport</keyword>
<sequence>MLPLTHMQRTNCVYRIKEKVNSWIRLIFSDRNSRNLFLFLLLNLSFAVVELVYGIWTNSLGLISDSFHMFFDCVGLLVGLAASVITKWKPNERFSYGFKRAGVLAGFVNSLFLIFLAFFILSEGVERLIEPPEVKHERLFVVSVLGLLVNLVGIYAFNHGGHGHSHGSGHGHSHDVGSGSHVHSHSHSNVHIDMNNHQAINIDSGNEIVKFSHKKPKNKYFNRFLDHKHHHGHSHGDEITGTNSQMMRGVFLHILADTLGSVGVIVSAVFMHLFGWMIADPICSIFIALLIVMSVLSLIKESIYILMQRQPVTLDRLLPQCYQKVTGLAGVYAVQEPHFWTLCSEEYVGAIKLEVSRNIDAKYVVSHARMIFESIGIKQIYIQLDFV</sequence>
<feature type="transmembrane region" description="Helical" evidence="14">
    <location>
        <begin position="36"/>
        <end position="56"/>
    </location>
</feature>
<dbReference type="SUPFAM" id="SSF161111">
    <property type="entry name" value="Cation efflux protein transmembrane domain-like"/>
    <property type="match status" value="1"/>
</dbReference>
<dbReference type="GO" id="GO:0031410">
    <property type="term" value="C:cytoplasmic vesicle"/>
    <property type="evidence" value="ECO:0007669"/>
    <property type="project" value="TreeGrafter"/>
</dbReference>
<evidence type="ECO:0000256" key="4">
    <source>
        <dbReference type="ARBA" id="ARBA00011182"/>
    </source>
</evidence>
<dbReference type="GO" id="GO:0005385">
    <property type="term" value="F:zinc ion transmembrane transporter activity"/>
    <property type="evidence" value="ECO:0007669"/>
    <property type="project" value="InterPro"/>
</dbReference>
<feature type="domain" description="Cation efflux protein transmembrane" evidence="15">
    <location>
        <begin position="36"/>
        <end position="307"/>
    </location>
</feature>
<evidence type="ECO:0000313" key="16">
    <source>
        <dbReference type="Proteomes" id="UP000092443"/>
    </source>
</evidence>
<evidence type="ECO:0000256" key="5">
    <source>
        <dbReference type="ARBA" id="ARBA00022448"/>
    </source>
</evidence>
<evidence type="ECO:0000256" key="1">
    <source>
        <dbReference type="ARBA" id="ARBA00004141"/>
    </source>
</evidence>
<comment type="subunit">
    <text evidence="4">Homooligomer.</text>
</comment>
<comment type="function">
    <text evidence="12">Zinc ion transporter mediating zinc entry from the cytosol into the lumen of organelles along the secretory pathway. By contributing to zinc ion homeostasis within the early secretory pathway, regulates the activation and folding of enzymes like alkaline phosphatases.</text>
</comment>
<feature type="transmembrane region" description="Helical" evidence="14">
    <location>
        <begin position="276"/>
        <end position="299"/>
    </location>
</feature>
<feature type="region of interest" description="Disordered" evidence="13">
    <location>
        <begin position="165"/>
        <end position="187"/>
    </location>
</feature>
<dbReference type="InterPro" id="IPR058533">
    <property type="entry name" value="Cation_efflux_TM"/>
</dbReference>
<accession>A0A9C5ZEE0</accession>
<comment type="similarity">
    <text evidence="3">Belongs to the cation diffusion facilitator (CDF) transporter (TC 2.A.4) family. SLC30A subfamily.</text>
</comment>
<dbReference type="PANTHER" id="PTHR45755:SF4">
    <property type="entry name" value="ZINC TRANSPORTER 7"/>
    <property type="match status" value="1"/>
</dbReference>
<evidence type="ECO:0000256" key="3">
    <source>
        <dbReference type="ARBA" id="ARBA00008873"/>
    </source>
</evidence>
<keyword evidence="16" id="KW-1185">Reference proteome</keyword>
<dbReference type="KEGG" id="gfs:119642165"/>
<reference evidence="17" key="1">
    <citation type="submission" date="2025-08" db="UniProtKB">
        <authorList>
            <consortium name="RefSeq"/>
        </authorList>
    </citation>
    <scope>IDENTIFICATION</scope>
    <source>
        <tissue evidence="17">Whole body pupa</tissue>
    </source>
</reference>
<dbReference type="Gene3D" id="1.20.1510.10">
    <property type="entry name" value="Cation efflux protein transmembrane domain"/>
    <property type="match status" value="2"/>
</dbReference>
<feature type="transmembrane region" description="Helical" evidence="14">
    <location>
        <begin position="100"/>
        <end position="120"/>
    </location>
</feature>
<evidence type="ECO:0000313" key="17">
    <source>
        <dbReference type="RefSeq" id="XP_037897083.1"/>
    </source>
</evidence>
<dbReference type="PANTHER" id="PTHR45755">
    <property type="match status" value="1"/>
</dbReference>
<keyword evidence="6 14" id="KW-0812">Transmembrane</keyword>
<dbReference type="InterPro" id="IPR027469">
    <property type="entry name" value="Cation_efflux_TMD_sf"/>
</dbReference>
<organism evidence="16 17">
    <name type="scientific">Glossina fuscipes</name>
    <dbReference type="NCBI Taxonomy" id="7396"/>
    <lineage>
        <taxon>Eukaryota</taxon>
        <taxon>Metazoa</taxon>
        <taxon>Ecdysozoa</taxon>
        <taxon>Arthropoda</taxon>
        <taxon>Hexapoda</taxon>
        <taxon>Insecta</taxon>
        <taxon>Pterygota</taxon>
        <taxon>Neoptera</taxon>
        <taxon>Endopterygota</taxon>
        <taxon>Diptera</taxon>
        <taxon>Brachycera</taxon>
        <taxon>Muscomorpha</taxon>
        <taxon>Hippoboscoidea</taxon>
        <taxon>Glossinidae</taxon>
        <taxon>Glossina</taxon>
    </lineage>
</organism>
<dbReference type="NCBIfam" id="TIGR01297">
    <property type="entry name" value="CDF"/>
    <property type="match status" value="1"/>
</dbReference>
<evidence type="ECO:0000256" key="12">
    <source>
        <dbReference type="ARBA" id="ARBA00046010"/>
    </source>
</evidence>
<dbReference type="InterPro" id="IPR002524">
    <property type="entry name" value="Cation_efflux"/>
</dbReference>
<evidence type="ECO:0000259" key="15">
    <source>
        <dbReference type="Pfam" id="PF01545"/>
    </source>
</evidence>
<dbReference type="GO" id="GO:0006882">
    <property type="term" value="P:intracellular zinc ion homeostasis"/>
    <property type="evidence" value="ECO:0007669"/>
    <property type="project" value="InterPro"/>
</dbReference>
<keyword evidence="7" id="KW-0864">Zinc transport</keyword>
<gene>
    <name evidence="17" type="primary">LOC119642165</name>
</gene>
<dbReference type="GeneID" id="119642165"/>
<protein>
    <submittedName>
        <fullName evidence="17">Zinc transporter 7 isoform X1</fullName>
    </submittedName>
</protein>
<dbReference type="RefSeq" id="XP_037897083.1">
    <property type="nucleotide sequence ID" value="XM_038041155.1"/>
</dbReference>
<dbReference type="Proteomes" id="UP000092443">
    <property type="component" value="Unplaced"/>
</dbReference>
<evidence type="ECO:0000256" key="14">
    <source>
        <dbReference type="SAM" id="Phobius"/>
    </source>
</evidence>
<keyword evidence="9" id="KW-0406">Ion transport</keyword>
<comment type="catalytic activity">
    <reaction evidence="11">
        <text>Zn(2+)(in) = Zn(2+)(out)</text>
        <dbReference type="Rhea" id="RHEA:29351"/>
        <dbReference type="ChEBI" id="CHEBI:29105"/>
    </reaction>
</comment>